<reference evidence="1 2" key="1">
    <citation type="journal article" date="2024" name="ISME J.">
        <title>Staphylococcus epidermidis bacteriocin A37 kills natural competitors with a unique mechanism of action.</title>
        <authorList>
            <person name="Puls J.S."/>
            <person name="Winnerling B."/>
            <person name="Power J.J."/>
            <person name="Kruger A.M."/>
            <person name="Brajtenbach D."/>
            <person name="Johnson M."/>
            <person name="Bilici K."/>
            <person name="Camus L."/>
            <person name="Fliesswasser T."/>
            <person name="Schneider T."/>
            <person name="Sahl H.G."/>
            <person name="Ghosal D."/>
            <person name="Kubitscheck U."/>
            <person name="Heilbronner S."/>
            <person name="Grein F."/>
        </authorList>
    </citation>
    <scope>NUCLEOTIDE SEQUENCE [LARGE SCALE GENOMIC DNA]</scope>
    <source>
        <strain evidence="1 2">SCK7</strain>
    </source>
</reference>
<dbReference type="Proteomes" id="UP001468345">
    <property type="component" value="Chromosome"/>
</dbReference>
<keyword evidence="2" id="KW-1185">Reference proteome</keyword>
<evidence type="ECO:0000313" key="2">
    <source>
        <dbReference type="Proteomes" id="UP001468345"/>
    </source>
</evidence>
<protein>
    <submittedName>
        <fullName evidence="1">Uncharacterized protein</fullName>
    </submittedName>
</protein>
<dbReference type="RefSeq" id="WP_341636537.1">
    <property type="nucleotide sequence ID" value="NZ_CP133006.1"/>
</dbReference>
<proteinExistence type="predicted"/>
<gene>
    <name evidence="1" type="ORF">SHJJP9002_002251</name>
</gene>
<name>A0ABZ2WDR7_9STAP</name>
<evidence type="ECO:0000313" key="1">
    <source>
        <dbReference type="EMBL" id="WZG10264.1"/>
    </source>
</evidence>
<organism evidence="1 2">
    <name type="scientific">Staphylococcus casei</name>
    <dbReference type="NCBI Taxonomy" id="201828"/>
    <lineage>
        <taxon>Bacteria</taxon>
        <taxon>Bacillati</taxon>
        <taxon>Bacillota</taxon>
        <taxon>Bacilli</taxon>
        <taxon>Bacillales</taxon>
        <taxon>Staphylococcaceae</taxon>
        <taxon>Staphylococcus</taxon>
    </lineage>
</organism>
<dbReference type="EMBL" id="CP133006">
    <property type="protein sequence ID" value="WZG10264.1"/>
    <property type="molecule type" value="Genomic_DNA"/>
</dbReference>
<accession>A0ABZ2WDR7</accession>
<sequence length="136" mass="15706">MIDGKYATYQGDTYKVVEIISNEVVLVTEDAEALDKGFEALDKGFEAQTINTSAHTLYFKRVARDDLDELYALYQEARYEGAIFDLYQDTEGQLYIGTEDQDKASTFGLEQTDEDYYSKYVTDDEIEKIIYRSHIE</sequence>